<sequence>MSLVMYRRDFAIRISSCVPLFYKEFVDTISLAQHAFTSCKVGSRSGHLGFGKALCVLMGWDSKIVPNSRWIWQILPAAEASSQKEDLILWPPVVLIQNSSIANENLDERMLVSIEGLKDILRGMGCDRGMTNLCHGKAANRSTMVVIFSGTFSGLREAERLHKLFGDKKHGRKDFQQISFFGCKTNCQETQRVPVDKVENVLYGYMGIADDLDKLDSLTKKRCVVKSRKEIAAIADASLKSE</sequence>
<dbReference type="Proteomes" id="UP000008311">
    <property type="component" value="Unassembled WGS sequence"/>
</dbReference>
<proteinExistence type="predicted"/>
<keyword evidence="3" id="KW-1185">Reference proteome</keyword>
<dbReference type="Gene3D" id="3.30.70.2890">
    <property type="entry name" value="XS domain"/>
    <property type="match status" value="1"/>
</dbReference>
<dbReference type="STRING" id="3988.B9SSW2"/>
<dbReference type="EMBL" id="EQ974118">
    <property type="protein sequence ID" value="EEF33325.1"/>
    <property type="molecule type" value="Genomic_DNA"/>
</dbReference>
<evidence type="ECO:0000259" key="1">
    <source>
        <dbReference type="Pfam" id="PF03468"/>
    </source>
</evidence>
<gene>
    <name evidence="2" type="ORF">RCOM_0792940</name>
</gene>
<evidence type="ECO:0000313" key="3">
    <source>
        <dbReference type="Proteomes" id="UP000008311"/>
    </source>
</evidence>
<reference evidence="3" key="1">
    <citation type="journal article" date="2010" name="Nat. Biotechnol.">
        <title>Draft genome sequence of the oilseed species Ricinus communis.</title>
        <authorList>
            <person name="Chan A.P."/>
            <person name="Crabtree J."/>
            <person name="Zhao Q."/>
            <person name="Lorenzi H."/>
            <person name="Orvis J."/>
            <person name="Puiu D."/>
            <person name="Melake-Berhan A."/>
            <person name="Jones K.M."/>
            <person name="Redman J."/>
            <person name="Chen G."/>
            <person name="Cahoon E.B."/>
            <person name="Gedil M."/>
            <person name="Stanke M."/>
            <person name="Haas B.J."/>
            <person name="Wortman J.R."/>
            <person name="Fraser-Liggett C.M."/>
            <person name="Ravel J."/>
            <person name="Rabinowicz P.D."/>
        </authorList>
    </citation>
    <scope>NUCLEOTIDE SEQUENCE [LARGE SCALE GENOMIC DNA]</scope>
    <source>
        <strain evidence="3">cv. Hale</strain>
    </source>
</reference>
<feature type="domain" description="XS" evidence="1">
    <location>
        <begin position="85"/>
        <end position="213"/>
    </location>
</feature>
<dbReference type="InParanoid" id="B9SSW2"/>
<dbReference type="InterPro" id="IPR038588">
    <property type="entry name" value="XS_domain_sf"/>
</dbReference>
<name>B9SSW2_RICCO</name>
<evidence type="ECO:0000313" key="2">
    <source>
        <dbReference type="EMBL" id="EEF33325.1"/>
    </source>
</evidence>
<protein>
    <recommendedName>
        <fullName evidence="1">XS domain-containing protein</fullName>
    </recommendedName>
</protein>
<dbReference type="InterPro" id="IPR005380">
    <property type="entry name" value="XS_domain"/>
</dbReference>
<dbReference type="AlphaFoldDB" id="B9SSW2"/>
<dbReference type="PANTHER" id="PTHR46619">
    <property type="entry name" value="RNA RECOGNITION MOTIF XS DOMAIN PROTEIN-RELATED"/>
    <property type="match status" value="1"/>
</dbReference>
<dbReference type="PANTHER" id="PTHR46619:SF2">
    <property type="entry name" value="XS DOMAIN PROTEIN"/>
    <property type="match status" value="1"/>
</dbReference>
<dbReference type="Pfam" id="PF03468">
    <property type="entry name" value="XS"/>
    <property type="match status" value="1"/>
</dbReference>
<accession>B9SSW2</accession>
<organism evidence="2 3">
    <name type="scientific">Ricinus communis</name>
    <name type="common">Castor bean</name>
    <dbReference type="NCBI Taxonomy" id="3988"/>
    <lineage>
        <taxon>Eukaryota</taxon>
        <taxon>Viridiplantae</taxon>
        <taxon>Streptophyta</taxon>
        <taxon>Embryophyta</taxon>
        <taxon>Tracheophyta</taxon>
        <taxon>Spermatophyta</taxon>
        <taxon>Magnoliopsida</taxon>
        <taxon>eudicotyledons</taxon>
        <taxon>Gunneridae</taxon>
        <taxon>Pentapetalae</taxon>
        <taxon>rosids</taxon>
        <taxon>fabids</taxon>
        <taxon>Malpighiales</taxon>
        <taxon>Euphorbiaceae</taxon>
        <taxon>Acalyphoideae</taxon>
        <taxon>Acalypheae</taxon>
        <taxon>Ricinus</taxon>
    </lineage>
</organism>
<dbReference type="eggNOG" id="ENOG502QQ93">
    <property type="taxonomic scope" value="Eukaryota"/>
</dbReference>
<dbReference type="GO" id="GO:0031047">
    <property type="term" value="P:regulatory ncRNA-mediated gene silencing"/>
    <property type="evidence" value="ECO:0007669"/>
    <property type="project" value="InterPro"/>
</dbReference>